<feature type="transmembrane region" description="Helical" evidence="1">
    <location>
        <begin position="31"/>
        <end position="49"/>
    </location>
</feature>
<comment type="caution">
    <text evidence="3">The sequence shown here is derived from an EMBL/GenBank/DDBJ whole genome shotgun (WGS) entry which is preliminary data.</text>
</comment>
<organism evidence="3 4">
    <name type="scientific">Lysinibacillus antri</name>
    <dbReference type="NCBI Taxonomy" id="2498145"/>
    <lineage>
        <taxon>Bacteria</taxon>
        <taxon>Bacillati</taxon>
        <taxon>Bacillota</taxon>
        <taxon>Bacilli</taxon>
        <taxon>Bacillales</taxon>
        <taxon>Bacillaceae</taxon>
        <taxon>Lysinibacillus</taxon>
    </lineage>
</organism>
<dbReference type="Proteomes" id="UP000287910">
    <property type="component" value="Unassembled WGS sequence"/>
</dbReference>
<evidence type="ECO:0000256" key="1">
    <source>
        <dbReference type="SAM" id="Phobius"/>
    </source>
</evidence>
<dbReference type="GO" id="GO:0004175">
    <property type="term" value="F:endopeptidase activity"/>
    <property type="evidence" value="ECO:0007669"/>
    <property type="project" value="UniProtKB-ARBA"/>
</dbReference>
<protein>
    <submittedName>
        <fullName evidence="3">CPBP family intramembrane metalloprotease</fullName>
    </submittedName>
</protein>
<feature type="transmembrane region" description="Helical" evidence="1">
    <location>
        <begin position="7"/>
        <end position="25"/>
    </location>
</feature>
<feature type="transmembrane region" description="Helical" evidence="1">
    <location>
        <begin position="158"/>
        <end position="176"/>
    </location>
</feature>
<keyword evidence="3" id="KW-0645">Protease</keyword>
<keyword evidence="1" id="KW-0812">Transmembrane</keyword>
<evidence type="ECO:0000313" key="4">
    <source>
        <dbReference type="Proteomes" id="UP000287910"/>
    </source>
</evidence>
<dbReference type="EMBL" id="RYYR01000013">
    <property type="protein sequence ID" value="RUL51847.1"/>
    <property type="molecule type" value="Genomic_DNA"/>
</dbReference>
<dbReference type="AlphaFoldDB" id="A0A432LBG3"/>
<reference evidence="3 4" key="1">
    <citation type="submission" date="2018-12" db="EMBL/GenBank/DDBJ databases">
        <title>Lysinibacillus antri sp. nov., isolated from a cave soil.</title>
        <authorList>
            <person name="Narsing Rao M.P."/>
            <person name="Zhang H."/>
            <person name="Dong Z.-Y."/>
            <person name="Niu X.-K."/>
            <person name="Zhang K."/>
            <person name="Fang B.-Z."/>
            <person name="Kang Y.-Q."/>
            <person name="Xiao M."/>
            <person name="Li W.-J."/>
        </authorList>
    </citation>
    <scope>NUCLEOTIDE SEQUENCE [LARGE SCALE GENOMIC DNA]</scope>
    <source>
        <strain evidence="3 4">SYSU K30002</strain>
    </source>
</reference>
<keyword evidence="1" id="KW-0472">Membrane</keyword>
<evidence type="ECO:0000259" key="2">
    <source>
        <dbReference type="Pfam" id="PF02517"/>
    </source>
</evidence>
<dbReference type="GO" id="GO:0006508">
    <property type="term" value="P:proteolysis"/>
    <property type="evidence" value="ECO:0007669"/>
    <property type="project" value="UniProtKB-KW"/>
</dbReference>
<feature type="transmembrane region" description="Helical" evidence="1">
    <location>
        <begin position="183"/>
        <end position="202"/>
    </location>
</feature>
<dbReference type="RefSeq" id="WP_126659203.1">
    <property type="nucleotide sequence ID" value="NZ_RYYR01000013.1"/>
</dbReference>
<keyword evidence="4" id="KW-1185">Reference proteome</keyword>
<gene>
    <name evidence="3" type="ORF">EK386_10910</name>
</gene>
<proteinExistence type="predicted"/>
<keyword evidence="3" id="KW-0482">Metalloprotease</keyword>
<keyword evidence="1" id="KW-1133">Transmembrane helix</keyword>
<name>A0A432LBG3_9BACI</name>
<keyword evidence="3" id="KW-0378">Hydrolase</keyword>
<dbReference type="Pfam" id="PF02517">
    <property type="entry name" value="Rce1-like"/>
    <property type="match status" value="1"/>
</dbReference>
<evidence type="ECO:0000313" key="3">
    <source>
        <dbReference type="EMBL" id="RUL51847.1"/>
    </source>
</evidence>
<feature type="transmembrane region" description="Helical" evidence="1">
    <location>
        <begin position="135"/>
        <end position="152"/>
    </location>
</feature>
<dbReference type="GO" id="GO:0080120">
    <property type="term" value="P:CAAX-box protein maturation"/>
    <property type="evidence" value="ECO:0007669"/>
    <property type="project" value="UniProtKB-ARBA"/>
</dbReference>
<dbReference type="InterPro" id="IPR003675">
    <property type="entry name" value="Rce1/LyrA-like_dom"/>
</dbReference>
<sequence>MRFSKQNVALLLSLLFIYTILFYTFEESQIFWYLYTFTLLVGIAIATIAGDFKDELPTWKYLIFGVGYGTILYAIVKLGYIVLVKIDGSTAKTISKFLNEYGPANIWHYLLLIFIIVVGEELFWRGYIQQQLKKWVSPWIAVLITSVLFAFSVWISGFVLGAVAALVTGLVWGFLYEWKKSMPLIIVSHEVFILLLFMIAPLS</sequence>
<accession>A0A432LBG3</accession>
<dbReference type="GO" id="GO:0008237">
    <property type="term" value="F:metallopeptidase activity"/>
    <property type="evidence" value="ECO:0007669"/>
    <property type="project" value="UniProtKB-KW"/>
</dbReference>
<feature type="transmembrane region" description="Helical" evidence="1">
    <location>
        <begin position="106"/>
        <end position="123"/>
    </location>
</feature>
<feature type="domain" description="CAAX prenyl protease 2/Lysostaphin resistance protein A-like" evidence="2">
    <location>
        <begin position="105"/>
        <end position="190"/>
    </location>
</feature>
<feature type="transmembrane region" description="Helical" evidence="1">
    <location>
        <begin position="61"/>
        <end position="86"/>
    </location>
</feature>